<dbReference type="EMBL" id="JBFXLT010000035">
    <property type="protein sequence ID" value="KAL2814131.1"/>
    <property type="molecule type" value="Genomic_DNA"/>
</dbReference>
<evidence type="ECO:0000256" key="3">
    <source>
        <dbReference type="ARBA" id="ARBA00022723"/>
    </source>
</evidence>
<dbReference type="Pfam" id="PF00484">
    <property type="entry name" value="Pro_CA"/>
    <property type="match status" value="1"/>
</dbReference>
<comment type="function">
    <text evidence="5">Reversible hydration of carbon dioxide.</text>
</comment>
<evidence type="ECO:0000256" key="1">
    <source>
        <dbReference type="ARBA" id="ARBA00001947"/>
    </source>
</evidence>
<comment type="cofactor">
    <cofactor evidence="1">
        <name>Zn(2+)</name>
        <dbReference type="ChEBI" id="CHEBI:29105"/>
    </cofactor>
</comment>
<dbReference type="InterPro" id="IPR036874">
    <property type="entry name" value="Carbonic_anhydrase_sf"/>
</dbReference>
<keyword evidence="3" id="KW-0479">Metal-binding</keyword>
<evidence type="ECO:0000313" key="6">
    <source>
        <dbReference type="EMBL" id="KAL2814131.1"/>
    </source>
</evidence>
<dbReference type="SUPFAM" id="SSF53056">
    <property type="entry name" value="beta-carbonic anhydrase, cab"/>
    <property type="match status" value="1"/>
</dbReference>
<keyword evidence="5" id="KW-0456">Lyase</keyword>
<reference evidence="6 7" key="1">
    <citation type="submission" date="2024-07" db="EMBL/GenBank/DDBJ databases">
        <title>Section-level genome sequencing and comparative genomics of Aspergillus sections Usti and Cavernicolus.</title>
        <authorList>
            <consortium name="Lawrence Berkeley National Laboratory"/>
            <person name="Nybo J.L."/>
            <person name="Vesth T.C."/>
            <person name="Theobald S."/>
            <person name="Frisvad J.C."/>
            <person name="Larsen T.O."/>
            <person name="Kjaerboelling I."/>
            <person name="Rothschild-Mancinelli K."/>
            <person name="Lyhne E.K."/>
            <person name="Kogle M.E."/>
            <person name="Barry K."/>
            <person name="Clum A."/>
            <person name="Na H."/>
            <person name="Ledsgaard L."/>
            <person name="Lin J."/>
            <person name="Lipzen A."/>
            <person name="Kuo A."/>
            <person name="Riley R."/>
            <person name="Mondo S."/>
            <person name="Labutti K."/>
            <person name="Haridas S."/>
            <person name="Pangalinan J."/>
            <person name="Salamov A.A."/>
            <person name="Simmons B.A."/>
            <person name="Magnuson J.K."/>
            <person name="Chen J."/>
            <person name="Drula E."/>
            <person name="Henrissat B."/>
            <person name="Wiebenga A."/>
            <person name="Lubbers R.J."/>
            <person name="Gomes A.C."/>
            <person name="Makela M.R."/>
            <person name="Stajich J."/>
            <person name="Grigoriev I.V."/>
            <person name="Mortensen U.H."/>
            <person name="De Vries R.P."/>
            <person name="Baker S.E."/>
            <person name="Andersen M.R."/>
        </authorList>
    </citation>
    <scope>NUCLEOTIDE SEQUENCE [LARGE SCALE GENOMIC DNA]</scope>
    <source>
        <strain evidence="6 7">CBS 588.65</strain>
    </source>
</reference>
<evidence type="ECO:0000256" key="4">
    <source>
        <dbReference type="ARBA" id="ARBA00022833"/>
    </source>
</evidence>
<accession>A0ABR4HF82</accession>
<organism evidence="6 7">
    <name type="scientific">Aspergillus granulosus</name>
    <dbReference type="NCBI Taxonomy" id="176169"/>
    <lineage>
        <taxon>Eukaryota</taxon>
        <taxon>Fungi</taxon>
        <taxon>Dikarya</taxon>
        <taxon>Ascomycota</taxon>
        <taxon>Pezizomycotina</taxon>
        <taxon>Eurotiomycetes</taxon>
        <taxon>Eurotiomycetidae</taxon>
        <taxon>Eurotiales</taxon>
        <taxon>Aspergillaceae</taxon>
        <taxon>Aspergillus</taxon>
        <taxon>Aspergillus subgen. Nidulantes</taxon>
    </lineage>
</organism>
<proteinExistence type="inferred from homology"/>
<sequence length="179" mass="19474">MPSSSTLATLLARNATYATTHTPIPTNTQIKTSSTPAYKTLIISCTDGRISPDKFLDIQTPHEFLIHRNSGGRAKPALPNLLALDDLVTIETVLVIGHTDCGARTFDEEMIRATLKQRASGYEDVVASLEFGRIAGSVEDSVKEDVKFIKESPLVRDGLKDSIFGLVFDIKTGVLERVA</sequence>
<comment type="catalytic activity">
    <reaction evidence="5">
        <text>hydrogencarbonate + H(+) = CO2 + H2O</text>
        <dbReference type="Rhea" id="RHEA:10748"/>
        <dbReference type="ChEBI" id="CHEBI:15377"/>
        <dbReference type="ChEBI" id="CHEBI:15378"/>
        <dbReference type="ChEBI" id="CHEBI:16526"/>
        <dbReference type="ChEBI" id="CHEBI:17544"/>
        <dbReference type="EC" id="4.2.1.1"/>
    </reaction>
</comment>
<evidence type="ECO:0000256" key="5">
    <source>
        <dbReference type="RuleBase" id="RU003956"/>
    </source>
</evidence>
<protein>
    <recommendedName>
        <fullName evidence="5">Carbonic anhydrase</fullName>
        <ecNumber evidence="5">4.2.1.1</ecNumber>
    </recommendedName>
    <alternativeName>
        <fullName evidence="5">Carbonate dehydratase</fullName>
    </alternativeName>
</protein>
<dbReference type="PANTHER" id="PTHR43175">
    <property type="entry name" value="CARBONIC ANHYDRASE"/>
    <property type="match status" value="1"/>
</dbReference>
<dbReference type="InterPro" id="IPR001765">
    <property type="entry name" value="Carbonic_anhydrase"/>
</dbReference>
<dbReference type="EC" id="4.2.1.1" evidence="5"/>
<evidence type="ECO:0000313" key="7">
    <source>
        <dbReference type="Proteomes" id="UP001610334"/>
    </source>
</evidence>
<comment type="caution">
    <text evidence="6">The sequence shown here is derived from an EMBL/GenBank/DDBJ whole genome shotgun (WGS) entry which is preliminary data.</text>
</comment>
<dbReference type="Gene3D" id="3.40.1050.10">
    <property type="entry name" value="Carbonic anhydrase"/>
    <property type="match status" value="1"/>
</dbReference>
<keyword evidence="4 5" id="KW-0862">Zinc</keyword>
<gene>
    <name evidence="6" type="ORF">BJX63DRAFT_431534</name>
</gene>
<evidence type="ECO:0000256" key="2">
    <source>
        <dbReference type="ARBA" id="ARBA00006217"/>
    </source>
</evidence>
<name>A0ABR4HF82_9EURO</name>
<comment type="similarity">
    <text evidence="2 5">Belongs to the beta-class carbonic anhydrase family.</text>
</comment>
<keyword evidence="7" id="KW-1185">Reference proteome</keyword>
<dbReference type="Proteomes" id="UP001610334">
    <property type="component" value="Unassembled WGS sequence"/>
</dbReference>
<dbReference type="SMART" id="SM00947">
    <property type="entry name" value="Pro_CA"/>
    <property type="match status" value="1"/>
</dbReference>
<dbReference type="PANTHER" id="PTHR43175:SF3">
    <property type="entry name" value="CARBON DISULFIDE HYDROLASE"/>
    <property type="match status" value="1"/>
</dbReference>